<keyword evidence="1" id="KW-0472">Membrane</keyword>
<comment type="caution">
    <text evidence="3">The sequence shown here is derived from an EMBL/GenBank/DDBJ whole genome shotgun (WGS) entry which is preliminary data.</text>
</comment>
<protein>
    <recommendedName>
        <fullName evidence="2">DUF1648 domain-containing protein</fullName>
    </recommendedName>
</protein>
<keyword evidence="1" id="KW-0812">Transmembrane</keyword>
<dbReference type="Pfam" id="PF07853">
    <property type="entry name" value="DUF1648"/>
    <property type="match status" value="1"/>
</dbReference>
<keyword evidence="4" id="KW-1185">Reference proteome</keyword>
<dbReference type="RefSeq" id="WP_158081986.1">
    <property type="nucleotide sequence ID" value="NZ_MBTG01000004.1"/>
</dbReference>
<sequence>MLHTNRPILQIPKSKLEIIHNVISVCLIILTFAYVVWAWSNLPERFPTHFDLTGKPNGWGGKGSLIFLPILSLVIYAGLTWLRRIPHQFNYLKEITPANAQEQYVIAIKMISWLKVLILLLFGYIEWMIVHSASGQDPSLGLLPVFLLALFGIIAFYIVKSVRKA</sequence>
<dbReference type="OrthoDB" id="9808690at2"/>
<evidence type="ECO:0000313" key="3">
    <source>
        <dbReference type="EMBL" id="OPH60281.1"/>
    </source>
</evidence>
<dbReference type="InterPro" id="IPR012867">
    <property type="entry name" value="DUF1648"/>
</dbReference>
<feature type="transmembrane region" description="Helical" evidence="1">
    <location>
        <begin position="103"/>
        <end position="125"/>
    </location>
</feature>
<feature type="transmembrane region" description="Helical" evidence="1">
    <location>
        <begin position="140"/>
        <end position="159"/>
    </location>
</feature>
<name>A0A1V4HQB8_9BACL</name>
<dbReference type="PANTHER" id="PTHR37810:SF5">
    <property type="entry name" value="IMMUNITY PROTEIN SDPI"/>
    <property type="match status" value="1"/>
</dbReference>
<feature type="domain" description="DUF1648" evidence="2">
    <location>
        <begin position="27"/>
        <end position="72"/>
    </location>
</feature>
<gene>
    <name evidence="3" type="ORF">BC351_17435</name>
</gene>
<dbReference type="EMBL" id="MBTG01000004">
    <property type="protein sequence ID" value="OPH60281.1"/>
    <property type="molecule type" value="Genomic_DNA"/>
</dbReference>
<evidence type="ECO:0000259" key="2">
    <source>
        <dbReference type="Pfam" id="PF07853"/>
    </source>
</evidence>
<reference evidence="4" key="1">
    <citation type="submission" date="2016-07" db="EMBL/GenBank/DDBJ databases">
        <authorList>
            <person name="Florea S."/>
            <person name="Webb J.S."/>
            <person name="Jaromczyk J."/>
            <person name="Schardl C.L."/>
        </authorList>
    </citation>
    <scope>NUCLEOTIDE SEQUENCE [LARGE SCALE GENOMIC DNA]</scope>
    <source>
        <strain evidence="4">CY1</strain>
    </source>
</reference>
<dbReference type="Proteomes" id="UP000190626">
    <property type="component" value="Unassembled WGS sequence"/>
</dbReference>
<dbReference type="GO" id="GO:0009636">
    <property type="term" value="P:response to toxic substance"/>
    <property type="evidence" value="ECO:0007669"/>
    <property type="project" value="TreeGrafter"/>
</dbReference>
<accession>A0A1V4HQB8</accession>
<proteinExistence type="predicted"/>
<evidence type="ECO:0000313" key="4">
    <source>
        <dbReference type="Proteomes" id="UP000190626"/>
    </source>
</evidence>
<evidence type="ECO:0000256" key="1">
    <source>
        <dbReference type="SAM" id="Phobius"/>
    </source>
</evidence>
<dbReference type="PANTHER" id="PTHR37810">
    <property type="entry name" value="IMMUNITY PROTEIN SDPI"/>
    <property type="match status" value="1"/>
</dbReference>
<keyword evidence="1" id="KW-1133">Transmembrane helix</keyword>
<dbReference type="AlphaFoldDB" id="A0A1V4HQB8"/>
<organism evidence="3 4">
    <name type="scientific">Paenibacillus ferrarius</name>
    <dbReference type="NCBI Taxonomy" id="1469647"/>
    <lineage>
        <taxon>Bacteria</taxon>
        <taxon>Bacillati</taxon>
        <taxon>Bacillota</taxon>
        <taxon>Bacilli</taxon>
        <taxon>Bacillales</taxon>
        <taxon>Paenibacillaceae</taxon>
        <taxon>Paenibacillus</taxon>
    </lineage>
</organism>
<feature type="transmembrane region" description="Helical" evidence="1">
    <location>
        <begin position="59"/>
        <end position="82"/>
    </location>
</feature>
<feature type="transmembrane region" description="Helical" evidence="1">
    <location>
        <begin position="21"/>
        <end position="39"/>
    </location>
</feature>